<dbReference type="AlphaFoldDB" id="A0A1A2Y3P6"/>
<evidence type="ECO:0000256" key="6">
    <source>
        <dbReference type="ARBA" id="ARBA00023136"/>
    </source>
</evidence>
<accession>A0A1A2Y3P6</accession>
<evidence type="ECO:0000313" key="8">
    <source>
        <dbReference type="EMBL" id="OBI32038.1"/>
    </source>
</evidence>
<evidence type="ECO:0000313" key="9">
    <source>
        <dbReference type="Proteomes" id="UP000093943"/>
    </source>
</evidence>
<dbReference type="InterPro" id="IPR038468">
    <property type="entry name" value="MmpS_C"/>
</dbReference>
<dbReference type="RefSeq" id="WP_065019057.1">
    <property type="nucleotide sequence ID" value="NZ_LZKG01000044.1"/>
</dbReference>
<comment type="caution">
    <text evidence="8">The sequence shown here is derived from an EMBL/GenBank/DDBJ whole genome shotgun (WGS) entry which is preliminary data.</text>
</comment>
<evidence type="ECO:0000256" key="3">
    <source>
        <dbReference type="ARBA" id="ARBA00022475"/>
    </source>
</evidence>
<proteinExistence type="inferred from homology"/>
<feature type="transmembrane region" description="Helical" evidence="7">
    <location>
        <begin position="32"/>
        <end position="50"/>
    </location>
</feature>
<evidence type="ECO:0000256" key="1">
    <source>
        <dbReference type="ARBA" id="ARBA00004236"/>
    </source>
</evidence>
<gene>
    <name evidence="8" type="ORF">A5710_16285</name>
</gene>
<dbReference type="Proteomes" id="UP000093943">
    <property type="component" value="Unassembled WGS sequence"/>
</dbReference>
<keyword evidence="4 7" id="KW-0812">Transmembrane</keyword>
<reference evidence="9" key="1">
    <citation type="submission" date="2016-06" db="EMBL/GenBank/DDBJ databases">
        <authorList>
            <person name="Sutton G."/>
            <person name="Brinkac L."/>
            <person name="Sanka R."/>
            <person name="Adams M."/>
            <person name="Lau E."/>
            <person name="Sam S."/>
            <person name="Sreng N."/>
            <person name="Him V."/>
            <person name="Kerleguer A."/>
            <person name="Cheng S."/>
        </authorList>
    </citation>
    <scope>NUCLEOTIDE SEQUENCE [LARGE SCALE GENOMIC DNA]</scope>
    <source>
        <strain evidence="9">E1876</strain>
    </source>
</reference>
<evidence type="ECO:0000256" key="7">
    <source>
        <dbReference type="SAM" id="Phobius"/>
    </source>
</evidence>
<organism evidence="8 9">
    <name type="scientific">Mycolicibacter sinensis (strain JDM601)</name>
    <name type="common">Mycobacterium sinense</name>
    <dbReference type="NCBI Taxonomy" id="875328"/>
    <lineage>
        <taxon>Bacteria</taxon>
        <taxon>Bacillati</taxon>
        <taxon>Actinomycetota</taxon>
        <taxon>Actinomycetes</taxon>
        <taxon>Mycobacteriales</taxon>
        <taxon>Mycobacteriaceae</taxon>
        <taxon>Mycolicibacter</taxon>
    </lineage>
</organism>
<protein>
    <recommendedName>
        <fullName evidence="10">Membrane protein MmpS</fullName>
    </recommendedName>
</protein>
<dbReference type="InterPro" id="IPR008693">
    <property type="entry name" value="MmpS"/>
</dbReference>
<keyword evidence="3" id="KW-1003">Cell membrane</keyword>
<evidence type="ECO:0000256" key="5">
    <source>
        <dbReference type="ARBA" id="ARBA00022989"/>
    </source>
</evidence>
<keyword evidence="5 7" id="KW-1133">Transmembrane helix</keyword>
<comment type="similarity">
    <text evidence="2">Belongs to the MmpS family.</text>
</comment>
<sequence>MLPRHFPDPCRGGNRVNTPPKRRRFRSFAGRLWLPVTVLAVIAFVALGVSRVQGMSQAISHPPAAGSIPATVVQINPKTITYEVFGSLGSGGRVVYADLDGAPIEVALTSLPWSHSETTTSPSASLSLVTQVDGDSVGCRIRVDGRVRDERSVAHHAAAAACTVTAA</sequence>
<dbReference type="Pfam" id="PF05423">
    <property type="entry name" value="Mycobact_memb"/>
    <property type="match status" value="1"/>
</dbReference>
<evidence type="ECO:0008006" key="10">
    <source>
        <dbReference type="Google" id="ProtNLM"/>
    </source>
</evidence>
<dbReference type="GO" id="GO:0005886">
    <property type="term" value="C:plasma membrane"/>
    <property type="evidence" value="ECO:0007669"/>
    <property type="project" value="UniProtKB-SubCell"/>
</dbReference>
<dbReference type="Gene3D" id="2.60.40.2880">
    <property type="entry name" value="MmpS1-5, C-terminal soluble domain"/>
    <property type="match status" value="1"/>
</dbReference>
<dbReference type="EMBL" id="LZKG01000044">
    <property type="protein sequence ID" value="OBI32038.1"/>
    <property type="molecule type" value="Genomic_DNA"/>
</dbReference>
<name>A0A1A2Y3P6_MYCSD</name>
<keyword evidence="6 7" id="KW-0472">Membrane</keyword>
<evidence type="ECO:0000256" key="2">
    <source>
        <dbReference type="ARBA" id="ARBA00007531"/>
    </source>
</evidence>
<evidence type="ECO:0000256" key="4">
    <source>
        <dbReference type="ARBA" id="ARBA00022692"/>
    </source>
</evidence>
<comment type="subcellular location">
    <subcellularLocation>
        <location evidence="1">Cell membrane</location>
    </subcellularLocation>
</comment>